<evidence type="ECO:0000313" key="2">
    <source>
        <dbReference type="EMBL" id="MDT0429047.1"/>
    </source>
</evidence>
<dbReference type="RefSeq" id="WP_311656935.1">
    <property type="nucleotide sequence ID" value="NZ_JAVREX010000005.1"/>
</dbReference>
<dbReference type="Pfam" id="PF19822">
    <property type="entry name" value="DUF6304"/>
    <property type="match status" value="1"/>
</dbReference>
<evidence type="ECO:0000256" key="1">
    <source>
        <dbReference type="SAM" id="MobiDB-lite"/>
    </source>
</evidence>
<feature type="region of interest" description="Disordered" evidence="1">
    <location>
        <begin position="203"/>
        <end position="242"/>
    </location>
</feature>
<dbReference type="InterPro" id="IPR046271">
    <property type="entry name" value="DUF6304"/>
</dbReference>
<comment type="caution">
    <text evidence="2">The sequence shown here is derived from an EMBL/GenBank/DDBJ whole genome shotgun (WGS) entry which is preliminary data.</text>
</comment>
<dbReference type="EMBL" id="JAVREX010000005">
    <property type="protein sequence ID" value="MDT0429047.1"/>
    <property type="molecule type" value="Genomic_DNA"/>
</dbReference>
<name>A0ABU2RKP1_9ACTN</name>
<proteinExistence type="predicted"/>
<reference evidence="3" key="1">
    <citation type="submission" date="2023-07" db="EMBL/GenBank/DDBJ databases">
        <title>30 novel species of actinomycetes from the DSMZ collection.</title>
        <authorList>
            <person name="Nouioui I."/>
        </authorList>
    </citation>
    <scope>NUCLEOTIDE SEQUENCE [LARGE SCALE GENOMIC DNA]</scope>
    <source>
        <strain evidence="3">DSM 41770</strain>
    </source>
</reference>
<evidence type="ECO:0000313" key="3">
    <source>
        <dbReference type="Proteomes" id="UP001183777"/>
    </source>
</evidence>
<accession>A0ABU2RKP1</accession>
<protein>
    <submittedName>
        <fullName evidence="2">DUF6304 family protein</fullName>
    </submittedName>
</protein>
<keyword evidence="3" id="KW-1185">Reference proteome</keyword>
<sequence length="242" mass="25966">MTDESWAGWYRDRHGSEAFILTTDGRRLRVRVRGTDFEGESFDALLPASGVVPEAGAFDLADGVLGDCVLEWDLPLPVLAAGTARQATLSCLLSLRRADPDLYLALHLDGAVYESHRAENDFASALATIRTVLPPDIHLQICTACALSGYLPASGRGISGGLGCFRDAKDAYRDVAEASAVAGLWDRRTGLVQEIWSCREFEPQPFEPGLDTGAPAERRTGVPRPVEGAGAGRLGVHPLEHA</sequence>
<dbReference type="Proteomes" id="UP001183777">
    <property type="component" value="Unassembled WGS sequence"/>
</dbReference>
<organism evidence="2 3">
    <name type="scientific">Streptomyces salyersiae</name>
    <dbReference type="NCBI Taxonomy" id="3075530"/>
    <lineage>
        <taxon>Bacteria</taxon>
        <taxon>Bacillati</taxon>
        <taxon>Actinomycetota</taxon>
        <taxon>Actinomycetes</taxon>
        <taxon>Kitasatosporales</taxon>
        <taxon>Streptomycetaceae</taxon>
        <taxon>Streptomyces</taxon>
    </lineage>
</organism>
<gene>
    <name evidence="2" type="ORF">RM649_15495</name>
</gene>